<dbReference type="SUPFAM" id="SSF48613">
    <property type="entry name" value="Heme oxygenase-like"/>
    <property type="match status" value="1"/>
</dbReference>
<protein>
    <recommendedName>
        <fullName evidence="3">Thiaminase-2/PQQC domain-containing protein</fullName>
    </recommendedName>
</protein>
<gene>
    <name evidence="4" type="ORF">SPAPADRAFT_54081</name>
</gene>
<dbReference type="PIRSF" id="PIRSF003170">
    <property type="entry name" value="Pet18p"/>
    <property type="match status" value="1"/>
</dbReference>
<dbReference type="AlphaFoldDB" id="G3AIY4"/>
<feature type="domain" description="Thiaminase-2/PQQC" evidence="3">
    <location>
        <begin position="12"/>
        <end position="227"/>
    </location>
</feature>
<dbReference type="PANTHER" id="PTHR43198:SF2">
    <property type="entry name" value="SI:CH1073-67J19.1-RELATED"/>
    <property type="match status" value="1"/>
</dbReference>
<dbReference type="InterPro" id="IPR050967">
    <property type="entry name" value="Thiamine_Salvage_TenA"/>
</dbReference>
<dbReference type="CDD" id="cd19358">
    <property type="entry name" value="TenA_E_Spr0628-like"/>
    <property type="match status" value="1"/>
</dbReference>
<dbReference type="KEGG" id="spaa:SPAPADRAFT_54081"/>
<evidence type="ECO:0000259" key="3">
    <source>
        <dbReference type="Pfam" id="PF03070"/>
    </source>
</evidence>
<dbReference type="PANTHER" id="PTHR43198">
    <property type="entry name" value="BIFUNCTIONAL TH2 PROTEIN"/>
    <property type="match status" value="1"/>
</dbReference>
<proteinExistence type="predicted"/>
<reference evidence="4 5" key="1">
    <citation type="journal article" date="2011" name="Proc. Natl. Acad. Sci. U.S.A.">
        <title>Comparative genomics of xylose-fermenting fungi for enhanced biofuel production.</title>
        <authorList>
            <person name="Wohlbach D.J."/>
            <person name="Kuo A."/>
            <person name="Sato T.K."/>
            <person name="Potts K.M."/>
            <person name="Salamov A.A."/>
            <person name="LaButti K.M."/>
            <person name="Sun H."/>
            <person name="Clum A."/>
            <person name="Pangilinan J.L."/>
            <person name="Lindquist E.A."/>
            <person name="Lucas S."/>
            <person name="Lapidus A."/>
            <person name="Jin M."/>
            <person name="Gunawan C."/>
            <person name="Balan V."/>
            <person name="Dale B.E."/>
            <person name="Jeffries T.W."/>
            <person name="Zinkel R."/>
            <person name="Barry K.W."/>
            <person name="Grigoriev I.V."/>
            <person name="Gasch A.P."/>
        </authorList>
    </citation>
    <scope>NUCLEOTIDE SEQUENCE [LARGE SCALE GENOMIC DNA]</scope>
    <source>
        <strain evidence="5">NRRL Y-27907 / 11-Y1</strain>
    </source>
</reference>
<feature type="binding site" evidence="2">
    <location>
        <position position="147"/>
    </location>
    <ligand>
        <name>substrate</name>
    </ligand>
</feature>
<dbReference type="InParanoid" id="G3AIY4"/>
<evidence type="ECO:0000313" key="4">
    <source>
        <dbReference type="EMBL" id="EGW33796.1"/>
    </source>
</evidence>
<dbReference type="EMBL" id="GL996500">
    <property type="protein sequence ID" value="EGW33796.1"/>
    <property type="molecule type" value="Genomic_DNA"/>
</dbReference>
<dbReference type="GO" id="GO:0005829">
    <property type="term" value="C:cytosol"/>
    <property type="evidence" value="ECO:0007669"/>
    <property type="project" value="TreeGrafter"/>
</dbReference>
<dbReference type="STRING" id="619300.G3AIY4"/>
<dbReference type="RefSeq" id="XP_007373380.1">
    <property type="nucleotide sequence ID" value="XM_007373318.1"/>
</dbReference>
<dbReference type="GeneID" id="18871835"/>
<dbReference type="Gene3D" id="1.20.910.10">
    <property type="entry name" value="Heme oxygenase-like"/>
    <property type="match status" value="1"/>
</dbReference>
<dbReference type="OrthoDB" id="270009at2759"/>
<feature type="active site" description="Proton donor" evidence="1">
    <location>
        <position position="218"/>
    </location>
</feature>
<evidence type="ECO:0000256" key="1">
    <source>
        <dbReference type="PIRSR" id="PIRSR003170-1"/>
    </source>
</evidence>
<sequence>MSIVEKLLRKYADLYTESTTHPLTNELCNGTLSDHRLFTYLTQDLKFFQIGLNLFGNTLAYCDDPQAAIVLGKQIGFLSNDENDYFFKSLSQIKEENLQLLQEKVGDMLGDNPVTLPEVEKYLDLLKYMTYQSKSYVELITFTYVMEKVYLGWADYNIDNGLVKQGLEFKHQEWIDLHSGEAFTKWVEFLKQEVDRVVKTEQDEKVCEEMFVKALKQEISFFDGCYNYGN</sequence>
<dbReference type="Proteomes" id="UP000000709">
    <property type="component" value="Unassembled WGS sequence"/>
</dbReference>
<feature type="binding site" evidence="2">
    <location>
        <position position="82"/>
    </location>
    <ligand>
        <name>substrate</name>
    </ligand>
</feature>
<dbReference type="FunCoup" id="G3AIY4">
    <property type="interactions" value="11"/>
</dbReference>
<name>G3AIY4_SPAPN</name>
<dbReference type="Pfam" id="PF03070">
    <property type="entry name" value="TENA_THI-4"/>
    <property type="match status" value="1"/>
</dbReference>
<dbReference type="InterPro" id="IPR004305">
    <property type="entry name" value="Thiaminase-2/PQQC"/>
</dbReference>
<dbReference type="eggNOG" id="ENOG502QT8P">
    <property type="taxonomic scope" value="Eukaryota"/>
</dbReference>
<dbReference type="InterPro" id="IPR016084">
    <property type="entry name" value="Haem_Oase-like_multi-hlx"/>
</dbReference>
<feature type="binding site" evidence="2">
    <location>
        <position position="44"/>
    </location>
    <ligand>
        <name>substrate</name>
    </ligand>
</feature>
<dbReference type="OMA" id="AEWITLH"/>
<keyword evidence="5" id="KW-1185">Reference proteome</keyword>
<dbReference type="HOGENOM" id="CLU_077537_0_0_1"/>
<organism evidence="5">
    <name type="scientific">Spathaspora passalidarum (strain NRRL Y-27907 / 11-Y1)</name>
    <dbReference type="NCBI Taxonomy" id="619300"/>
    <lineage>
        <taxon>Eukaryota</taxon>
        <taxon>Fungi</taxon>
        <taxon>Dikarya</taxon>
        <taxon>Ascomycota</taxon>
        <taxon>Saccharomycotina</taxon>
        <taxon>Pichiomycetes</taxon>
        <taxon>Debaryomycetaceae</taxon>
        <taxon>Spathaspora</taxon>
    </lineage>
</organism>
<evidence type="ECO:0000256" key="2">
    <source>
        <dbReference type="PIRSR" id="PIRSR003170-2"/>
    </source>
</evidence>
<evidence type="ECO:0000313" key="5">
    <source>
        <dbReference type="Proteomes" id="UP000000709"/>
    </source>
</evidence>
<dbReference type="GO" id="GO:0006772">
    <property type="term" value="P:thiamine metabolic process"/>
    <property type="evidence" value="ECO:0007669"/>
    <property type="project" value="UniProtKB-ARBA"/>
</dbReference>
<accession>G3AIY4</accession>
<dbReference type="InterPro" id="IPR026285">
    <property type="entry name" value="TenA_E"/>
</dbReference>